<feature type="transmembrane region" description="Helical" evidence="2">
    <location>
        <begin position="329"/>
        <end position="349"/>
    </location>
</feature>
<evidence type="ECO:0000256" key="1">
    <source>
        <dbReference type="ARBA" id="ARBA00022801"/>
    </source>
</evidence>
<dbReference type="Gene3D" id="3.30.450.20">
    <property type="entry name" value="PAS domain"/>
    <property type="match status" value="1"/>
</dbReference>
<dbReference type="CDD" id="cd06225">
    <property type="entry name" value="HAMP"/>
    <property type="match status" value="1"/>
</dbReference>
<feature type="domain" description="PPM-type phosphatase" evidence="4">
    <location>
        <begin position="442"/>
        <end position="662"/>
    </location>
</feature>
<evidence type="ECO:0008006" key="6">
    <source>
        <dbReference type="Google" id="ProtNLM"/>
    </source>
</evidence>
<name>A0A0H3U7W6_9BACT</name>
<dbReference type="InterPro" id="IPR029151">
    <property type="entry name" value="Sensor-like_sf"/>
</dbReference>
<evidence type="ECO:0000259" key="3">
    <source>
        <dbReference type="PROSITE" id="PS50885"/>
    </source>
</evidence>
<dbReference type="GO" id="GO:0016791">
    <property type="term" value="F:phosphatase activity"/>
    <property type="evidence" value="ECO:0007669"/>
    <property type="project" value="TreeGrafter"/>
</dbReference>
<dbReference type="CDD" id="cd12913">
    <property type="entry name" value="PDC1_MCP_like"/>
    <property type="match status" value="1"/>
</dbReference>
<dbReference type="Pfam" id="PF22673">
    <property type="entry name" value="MCP-like_PDC_1"/>
    <property type="match status" value="1"/>
</dbReference>
<dbReference type="PANTHER" id="PTHR43156:SF2">
    <property type="entry name" value="STAGE II SPORULATION PROTEIN E"/>
    <property type="match status" value="1"/>
</dbReference>
<dbReference type="InterPro" id="IPR036457">
    <property type="entry name" value="PPM-type-like_dom_sf"/>
</dbReference>
<organism evidence="5">
    <name type="scientific">uncultured bacterium fosmid pJB65E1</name>
    <dbReference type="NCBI Taxonomy" id="1478066"/>
    <lineage>
        <taxon>Bacteria</taxon>
        <taxon>environmental samples</taxon>
    </lineage>
</organism>
<dbReference type="SUPFAM" id="SSF103190">
    <property type="entry name" value="Sensory domain-like"/>
    <property type="match status" value="1"/>
</dbReference>
<keyword evidence="2" id="KW-1133">Transmembrane helix</keyword>
<evidence type="ECO:0000259" key="4">
    <source>
        <dbReference type="PROSITE" id="PS51746"/>
    </source>
</evidence>
<keyword evidence="2" id="KW-0812">Transmembrane</keyword>
<dbReference type="PROSITE" id="PS50885">
    <property type="entry name" value="HAMP"/>
    <property type="match status" value="1"/>
</dbReference>
<keyword evidence="1" id="KW-0378">Hydrolase</keyword>
<sequence>MRVNSFTDRLILFVTLTVVLVMVGTMAFVSISAAALMEEQVNYSGRQALDVTGSKMENILSNVMMTVKFVTAEAEYRLEDGERSEDIAAELRKLTAFTVKNNSNIVGSVVALEPYTFPDRKRFSPYSWLPDPSSNTLDVAYDTVLVDGVRTKNLGSRKNDIYSQDWYSRVKETGEYYWSDPYFDTGGAEFWMCTYSAPIRLPGGHFCGVVTADISLSSLDELVKKITPLPEMKSFLVDSQGRIVVRTDTLTRYGSKFQSMEELASIADHPVAWEMVRSVDEGREWLGEFEIKGESYIVYTRPIRYTGWDLVIFAPFDAVYSDLYVMQKISLVLTIVGLLLIVIVIRVVVKRQTRPIVEFGKSAREIASGDFDASLPVITTRDEMMALRDSFLYMQEHLKRYMEEIRVTAENRQREESELNIAHQIQMGILPNVFPPFPERKDLDLFAYLKPAKAVGGDLYDYFISDEKLYFVIGDVSGKGIPASLLMSVSLGMFHTVAISMSDPAEILSALNDTVARNNRANMFITMFVGILDLSTGVLRYSSAGHNPPLLIRSILRDGESGVSFLPVEVKLPIGLFPESYVTQQASLSGNDVLLLYTDGLTEAENEEKALYSEERLVNVSSASGATGKSPEEFVNCLLGSVREYAGDTPQSDDLTILAIKYTPSGSVE</sequence>
<dbReference type="Gene3D" id="6.10.340.10">
    <property type="match status" value="1"/>
</dbReference>
<dbReference type="EMBL" id="KF540238">
    <property type="protein sequence ID" value="AIF26581.1"/>
    <property type="molecule type" value="Genomic_DNA"/>
</dbReference>
<reference evidence="5" key="1">
    <citation type="submission" date="2013-08" db="EMBL/GenBank/DDBJ databases">
        <title>Comparison of modified E. coli strains.</title>
        <authorList>
            <person name="Juergensen J."/>
            <person name="Bonge A."/>
            <person name="Streit W.R."/>
        </authorList>
    </citation>
    <scope>NUCLEOTIDE SEQUENCE</scope>
</reference>
<accession>A0A0H3U7W6</accession>
<evidence type="ECO:0000256" key="2">
    <source>
        <dbReference type="SAM" id="Phobius"/>
    </source>
</evidence>
<dbReference type="InterPro" id="IPR052016">
    <property type="entry name" value="Bact_Sigma-Reg"/>
</dbReference>
<evidence type="ECO:0000313" key="5">
    <source>
        <dbReference type="EMBL" id="AIF26581.1"/>
    </source>
</evidence>
<dbReference type="SUPFAM" id="SSF158472">
    <property type="entry name" value="HAMP domain-like"/>
    <property type="match status" value="1"/>
</dbReference>
<proteinExistence type="predicted"/>
<dbReference type="SMART" id="SM00331">
    <property type="entry name" value="PP2C_SIG"/>
    <property type="match status" value="1"/>
</dbReference>
<protein>
    <recommendedName>
        <fullName evidence="6">HAMP domain-containing protein</fullName>
    </recommendedName>
</protein>
<keyword evidence="2" id="KW-0472">Membrane</keyword>
<dbReference type="AlphaFoldDB" id="A0A0H3U7W6"/>
<feature type="domain" description="HAMP" evidence="3">
    <location>
        <begin position="350"/>
        <end position="403"/>
    </location>
</feature>
<dbReference type="PROSITE" id="PS51746">
    <property type="entry name" value="PPM_2"/>
    <property type="match status" value="1"/>
</dbReference>
<dbReference type="SUPFAM" id="SSF81606">
    <property type="entry name" value="PP2C-like"/>
    <property type="match status" value="1"/>
</dbReference>
<dbReference type="InterPro" id="IPR001932">
    <property type="entry name" value="PPM-type_phosphatase-like_dom"/>
</dbReference>
<dbReference type="SMART" id="SM00304">
    <property type="entry name" value="HAMP"/>
    <property type="match status" value="1"/>
</dbReference>
<dbReference type="PANTHER" id="PTHR43156">
    <property type="entry name" value="STAGE II SPORULATION PROTEIN E-RELATED"/>
    <property type="match status" value="1"/>
</dbReference>
<dbReference type="Gene3D" id="3.60.40.10">
    <property type="entry name" value="PPM-type phosphatase domain"/>
    <property type="match status" value="1"/>
</dbReference>
<dbReference type="Pfam" id="PF07228">
    <property type="entry name" value="SpoIIE"/>
    <property type="match status" value="1"/>
</dbReference>
<dbReference type="GO" id="GO:0007165">
    <property type="term" value="P:signal transduction"/>
    <property type="evidence" value="ECO:0007669"/>
    <property type="project" value="InterPro"/>
</dbReference>
<dbReference type="Pfam" id="PF00672">
    <property type="entry name" value="HAMP"/>
    <property type="match status" value="1"/>
</dbReference>
<dbReference type="GO" id="GO:0016020">
    <property type="term" value="C:membrane"/>
    <property type="evidence" value="ECO:0007669"/>
    <property type="project" value="InterPro"/>
</dbReference>
<dbReference type="InterPro" id="IPR003660">
    <property type="entry name" value="HAMP_dom"/>
</dbReference>